<keyword evidence="5 7" id="KW-0472">Membrane</keyword>
<dbReference type="Gene3D" id="1.20.1740.10">
    <property type="entry name" value="Amino acid/polyamine transporter I"/>
    <property type="match status" value="1"/>
</dbReference>
<feature type="transmembrane region" description="Helical" evidence="7">
    <location>
        <begin position="359"/>
        <end position="381"/>
    </location>
</feature>
<dbReference type="InterPro" id="IPR002293">
    <property type="entry name" value="AA/rel_permease1"/>
</dbReference>
<feature type="compositionally biased region" description="Polar residues" evidence="6">
    <location>
        <begin position="1"/>
        <end position="19"/>
    </location>
</feature>
<dbReference type="PANTHER" id="PTHR42770:SF7">
    <property type="entry name" value="MEMBRANE PROTEIN"/>
    <property type="match status" value="1"/>
</dbReference>
<dbReference type="RefSeq" id="WP_064466264.1">
    <property type="nucleotide sequence ID" value="NZ_CP017080.1"/>
</dbReference>
<evidence type="ECO:0000256" key="7">
    <source>
        <dbReference type="SAM" id="Phobius"/>
    </source>
</evidence>
<dbReference type="PIRSF" id="PIRSF006060">
    <property type="entry name" value="AA_transporter"/>
    <property type="match status" value="1"/>
</dbReference>
<reference evidence="8 9" key="1">
    <citation type="submission" date="2016-08" db="EMBL/GenBank/DDBJ databases">
        <title>Complete genome sequence of Bacillus muralis G25-68, a strain with toxicity to nematodes.</title>
        <authorList>
            <person name="Zheng Z."/>
        </authorList>
    </citation>
    <scope>NUCLEOTIDE SEQUENCE [LARGE SCALE GENOMIC DNA]</scope>
    <source>
        <strain evidence="8 9">G25-68</strain>
    </source>
</reference>
<feature type="transmembrane region" description="Helical" evidence="7">
    <location>
        <begin position="517"/>
        <end position="533"/>
    </location>
</feature>
<dbReference type="GO" id="GO:0005886">
    <property type="term" value="C:plasma membrane"/>
    <property type="evidence" value="ECO:0007669"/>
    <property type="project" value="UniProtKB-SubCell"/>
</dbReference>
<evidence type="ECO:0000313" key="8">
    <source>
        <dbReference type="EMBL" id="AOH54626.1"/>
    </source>
</evidence>
<feature type="transmembrane region" description="Helical" evidence="7">
    <location>
        <begin position="295"/>
        <end position="318"/>
    </location>
</feature>
<comment type="subcellular location">
    <subcellularLocation>
        <location evidence="1">Cell membrane</location>
        <topology evidence="1">Multi-pass membrane protein</topology>
    </subcellularLocation>
</comment>
<feature type="transmembrane region" description="Helical" evidence="7">
    <location>
        <begin position="481"/>
        <end position="505"/>
    </location>
</feature>
<evidence type="ECO:0000256" key="3">
    <source>
        <dbReference type="ARBA" id="ARBA00022692"/>
    </source>
</evidence>
<accession>A0A1B3XN29</accession>
<evidence type="ECO:0000256" key="4">
    <source>
        <dbReference type="ARBA" id="ARBA00022989"/>
    </source>
</evidence>
<feature type="transmembrane region" description="Helical" evidence="7">
    <location>
        <begin position="263"/>
        <end position="283"/>
    </location>
</feature>
<feature type="transmembrane region" description="Helical" evidence="7">
    <location>
        <begin position="411"/>
        <end position="431"/>
    </location>
</feature>
<dbReference type="KEGG" id="bmur:ABE28_009715"/>
<sequence>MMNLNSDEVTSQAGSTVSASEDLPRKSSGLVRELSLFDTAAYGVLAAGALFGTLYIFPLPQSILPGLNIPLSVLIAMALMIPVFALYAGLGSAMPRAGGDYLYQTRAIHPAIGFSFTFAWEVFIWVTFTTTGGLVVSTLGLQPLFYNLGLKYDSAGLLNAASWIGSDTGLFVTILVLSFLSFLLTLKGIGSGRNIQRYVILPAVVLSNIVLIILLLMAHDSFITDFNAWHEKALGVPNYSQSVIDAAANEGFVQQKFSLRNTFLFLSVTGVIWYVAFGAQGLLGETKQANNFKKLFNAFTMGGIYVGLVSWALPTWLFQRMVGSDFLNAYSHAFYSGGIEAPAGVTVTSFVMMTTTNPIVLILLSLGFIAVGFYFATSVFLNMTRVLSGMGVDRTLPRWFAKISEKTHAPINAAIFYLALATILNFLYWISPSLRNTMMLAGAFTGVGIVAITGLAGVLFPYRAKTIFDASPVAKYKLFGLPLITVVGAIVFLSGGGVTLMNLIYPELGFTTPEARGLVVFSLVASFIWYYLYRAYLKSFHGLNTDLAFKQAPPE</sequence>
<feature type="transmembrane region" description="Helical" evidence="7">
    <location>
        <begin position="34"/>
        <end position="57"/>
    </location>
</feature>
<feature type="transmembrane region" description="Helical" evidence="7">
    <location>
        <begin position="69"/>
        <end position="90"/>
    </location>
</feature>
<gene>
    <name evidence="8" type="ORF">ABE28_009715</name>
</gene>
<feature type="region of interest" description="Disordered" evidence="6">
    <location>
        <begin position="1"/>
        <end position="22"/>
    </location>
</feature>
<dbReference type="AlphaFoldDB" id="A0A1B3XN29"/>
<evidence type="ECO:0000313" key="9">
    <source>
        <dbReference type="Proteomes" id="UP000077926"/>
    </source>
</evidence>
<evidence type="ECO:0000256" key="6">
    <source>
        <dbReference type="SAM" id="MobiDB-lite"/>
    </source>
</evidence>
<dbReference type="PANTHER" id="PTHR42770">
    <property type="entry name" value="AMINO ACID TRANSPORTER-RELATED"/>
    <property type="match status" value="1"/>
</dbReference>
<dbReference type="GO" id="GO:0022857">
    <property type="term" value="F:transmembrane transporter activity"/>
    <property type="evidence" value="ECO:0007669"/>
    <property type="project" value="InterPro"/>
</dbReference>
<feature type="transmembrane region" description="Helical" evidence="7">
    <location>
        <begin position="160"/>
        <end position="186"/>
    </location>
</feature>
<dbReference type="OrthoDB" id="9810109at2"/>
<keyword evidence="9" id="KW-1185">Reference proteome</keyword>
<protein>
    <recommendedName>
        <fullName evidence="10">Amino acid transporter</fullName>
    </recommendedName>
</protein>
<dbReference type="STRING" id="264697.ABE28_009715"/>
<dbReference type="Proteomes" id="UP000077926">
    <property type="component" value="Chromosome"/>
</dbReference>
<evidence type="ECO:0000256" key="1">
    <source>
        <dbReference type="ARBA" id="ARBA00004651"/>
    </source>
</evidence>
<proteinExistence type="predicted"/>
<keyword evidence="4 7" id="KW-1133">Transmembrane helix</keyword>
<organism evidence="8 9">
    <name type="scientific">Peribacillus muralis</name>
    <dbReference type="NCBI Taxonomy" id="264697"/>
    <lineage>
        <taxon>Bacteria</taxon>
        <taxon>Bacillati</taxon>
        <taxon>Bacillota</taxon>
        <taxon>Bacilli</taxon>
        <taxon>Bacillales</taxon>
        <taxon>Bacillaceae</taxon>
        <taxon>Peribacillus</taxon>
    </lineage>
</organism>
<evidence type="ECO:0000256" key="5">
    <source>
        <dbReference type="ARBA" id="ARBA00023136"/>
    </source>
</evidence>
<dbReference type="InterPro" id="IPR050367">
    <property type="entry name" value="APC_superfamily"/>
</dbReference>
<name>A0A1B3XN29_9BACI</name>
<feature type="transmembrane region" description="Helical" evidence="7">
    <location>
        <begin position="437"/>
        <end position="460"/>
    </location>
</feature>
<keyword evidence="2" id="KW-1003">Cell membrane</keyword>
<evidence type="ECO:0008006" key="10">
    <source>
        <dbReference type="Google" id="ProtNLM"/>
    </source>
</evidence>
<keyword evidence="3 7" id="KW-0812">Transmembrane</keyword>
<dbReference type="EMBL" id="CP017080">
    <property type="protein sequence ID" value="AOH54626.1"/>
    <property type="molecule type" value="Genomic_DNA"/>
</dbReference>
<feature type="transmembrane region" description="Helical" evidence="7">
    <location>
        <begin position="198"/>
        <end position="218"/>
    </location>
</feature>
<dbReference type="Pfam" id="PF13520">
    <property type="entry name" value="AA_permease_2"/>
    <property type="match status" value="1"/>
</dbReference>
<feature type="transmembrane region" description="Helical" evidence="7">
    <location>
        <begin position="111"/>
        <end position="140"/>
    </location>
</feature>
<evidence type="ECO:0000256" key="2">
    <source>
        <dbReference type="ARBA" id="ARBA00022475"/>
    </source>
</evidence>